<keyword evidence="1" id="KW-0472">Membrane</keyword>
<accession>A0AAE0MLR6</accession>
<gene>
    <name evidence="2" type="ORF">B0T19DRAFT_52276</name>
</gene>
<proteinExistence type="predicted"/>
<feature type="transmembrane region" description="Helical" evidence="1">
    <location>
        <begin position="82"/>
        <end position="107"/>
    </location>
</feature>
<reference evidence="2" key="2">
    <citation type="submission" date="2023-06" db="EMBL/GenBank/DDBJ databases">
        <authorList>
            <consortium name="Lawrence Berkeley National Laboratory"/>
            <person name="Haridas S."/>
            <person name="Hensen N."/>
            <person name="Bonometti L."/>
            <person name="Westerberg I."/>
            <person name="Brannstrom I.O."/>
            <person name="Guillou S."/>
            <person name="Cros-Aarteil S."/>
            <person name="Calhoun S."/>
            <person name="Kuo A."/>
            <person name="Mondo S."/>
            <person name="Pangilinan J."/>
            <person name="Riley R."/>
            <person name="Labutti K."/>
            <person name="Andreopoulos B."/>
            <person name="Lipzen A."/>
            <person name="Chen C."/>
            <person name="Yanf M."/>
            <person name="Daum C."/>
            <person name="Ng V."/>
            <person name="Clum A."/>
            <person name="Steindorff A."/>
            <person name="Ohm R."/>
            <person name="Martin F."/>
            <person name="Silar P."/>
            <person name="Natvig D."/>
            <person name="Lalanne C."/>
            <person name="Gautier V."/>
            <person name="Ament-Velasquez S.L."/>
            <person name="Kruys A."/>
            <person name="Hutchinson M.I."/>
            <person name="Powell A.J."/>
            <person name="Barry K."/>
            <person name="Miller A.N."/>
            <person name="Grigoriev I.V."/>
            <person name="Debuchy R."/>
            <person name="Gladieux P."/>
            <person name="Thoren M.H."/>
            <person name="Johannesson H."/>
        </authorList>
    </citation>
    <scope>NUCLEOTIDE SEQUENCE</scope>
    <source>
        <strain evidence="2">SMH4131-1</strain>
    </source>
</reference>
<evidence type="ECO:0000313" key="2">
    <source>
        <dbReference type="EMBL" id="KAK3336830.1"/>
    </source>
</evidence>
<keyword evidence="1" id="KW-1133">Transmembrane helix</keyword>
<feature type="transmembrane region" description="Helical" evidence="1">
    <location>
        <begin position="20"/>
        <end position="51"/>
    </location>
</feature>
<comment type="caution">
    <text evidence="2">The sequence shown here is derived from an EMBL/GenBank/DDBJ whole genome shotgun (WGS) entry which is preliminary data.</text>
</comment>
<dbReference type="EMBL" id="JAUEPO010000001">
    <property type="protein sequence ID" value="KAK3336830.1"/>
    <property type="molecule type" value="Genomic_DNA"/>
</dbReference>
<dbReference type="AlphaFoldDB" id="A0AAE0MLR6"/>
<dbReference type="Proteomes" id="UP001286456">
    <property type="component" value="Unassembled WGS sequence"/>
</dbReference>
<sequence>MKWQWASKWNIWQSLMGIVFFFYLTFACFACCVCLVLEFGLCPLCSGFWVCVHFVKPWITFSFFLTCVSTTGYVWRDLIGCFFFSFFLLSVFLSFWFNHLFLFLVLVKYSLYRLVLLIPTYC</sequence>
<evidence type="ECO:0000256" key="1">
    <source>
        <dbReference type="SAM" id="Phobius"/>
    </source>
</evidence>
<keyword evidence="1" id="KW-0812">Transmembrane</keyword>
<dbReference type="PROSITE" id="PS51257">
    <property type="entry name" value="PROKAR_LIPOPROTEIN"/>
    <property type="match status" value="1"/>
</dbReference>
<keyword evidence="3" id="KW-1185">Reference proteome</keyword>
<protein>
    <submittedName>
        <fullName evidence="2">Uncharacterized protein</fullName>
    </submittedName>
</protein>
<organism evidence="2 3">
    <name type="scientific">Cercophora scortea</name>
    <dbReference type="NCBI Taxonomy" id="314031"/>
    <lineage>
        <taxon>Eukaryota</taxon>
        <taxon>Fungi</taxon>
        <taxon>Dikarya</taxon>
        <taxon>Ascomycota</taxon>
        <taxon>Pezizomycotina</taxon>
        <taxon>Sordariomycetes</taxon>
        <taxon>Sordariomycetidae</taxon>
        <taxon>Sordariales</taxon>
        <taxon>Lasiosphaeriaceae</taxon>
        <taxon>Cercophora</taxon>
    </lineage>
</organism>
<evidence type="ECO:0000313" key="3">
    <source>
        <dbReference type="Proteomes" id="UP001286456"/>
    </source>
</evidence>
<reference evidence="2" key="1">
    <citation type="journal article" date="2023" name="Mol. Phylogenet. Evol.">
        <title>Genome-scale phylogeny and comparative genomics of the fungal order Sordariales.</title>
        <authorList>
            <person name="Hensen N."/>
            <person name="Bonometti L."/>
            <person name="Westerberg I."/>
            <person name="Brannstrom I.O."/>
            <person name="Guillou S."/>
            <person name="Cros-Aarteil S."/>
            <person name="Calhoun S."/>
            <person name="Haridas S."/>
            <person name="Kuo A."/>
            <person name="Mondo S."/>
            <person name="Pangilinan J."/>
            <person name="Riley R."/>
            <person name="LaButti K."/>
            <person name="Andreopoulos B."/>
            <person name="Lipzen A."/>
            <person name="Chen C."/>
            <person name="Yan M."/>
            <person name="Daum C."/>
            <person name="Ng V."/>
            <person name="Clum A."/>
            <person name="Steindorff A."/>
            <person name="Ohm R.A."/>
            <person name="Martin F."/>
            <person name="Silar P."/>
            <person name="Natvig D.O."/>
            <person name="Lalanne C."/>
            <person name="Gautier V."/>
            <person name="Ament-Velasquez S.L."/>
            <person name="Kruys A."/>
            <person name="Hutchinson M.I."/>
            <person name="Powell A.J."/>
            <person name="Barry K."/>
            <person name="Miller A.N."/>
            <person name="Grigoriev I.V."/>
            <person name="Debuchy R."/>
            <person name="Gladieux P."/>
            <person name="Hiltunen Thoren M."/>
            <person name="Johannesson H."/>
        </authorList>
    </citation>
    <scope>NUCLEOTIDE SEQUENCE</scope>
    <source>
        <strain evidence="2">SMH4131-1</strain>
    </source>
</reference>
<name>A0AAE0MLR6_9PEZI</name>